<keyword evidence="4" id="KW-0646">Protease inhibitor</keyword>
<dbReference type="InterPro" id="IPR040839">
    <property type="entry name" value="MG4"/>
</dbReference>
<feature type="domain" description="Alpha-macroglobulin receptor-binding" evidence="12">
    <location>
        <begin position="1362"/>
        <end position="1449"/>
    </location>
</feature>
<dbReference type="SMART" id="SM01360">
    <property type="entry name" value="A2M"/>
    <property type="match status" value="1"/>
</dbReference>
<dbReference type="Pfam" id="PF07703">
    <property type="entry name" value="A2M_BRD"/>
    <property type="match status" value="1"/>
</dbReference>
<dbReference type="PANTHER" id="PTHR11412">
    <property type="entry name" value="MACROGLOBULIN / COMPLEMENT"/>
    <property type="match status" value="1"/>
</dbReference>
<dbReference type="GO" id="GO:0004867">
    <property type="term" value="F:serine-type endopeptidase inhibitor activity"/>
    <property type="evidence" value="ECO:0007669"/>
    <property type="project" value="UniProtKB-KW"/>
</dbReference>
<feature type="chain" id="PRO_5041273942" evidence="9">
    <location>
        <begin position="22"/>
        <end position="1463"/>
    </location>
</feature>
<dbReference type="Gene3D" id="2.60.40.690">
    <property type="entry name" value="Alpha-macroglobulin, receptor-binding domain"/>
    <property type="match status" value="1"/>
</dbReference>
<name>A0AA35PPA7_9SAUR</name>
<dbReference type="Pfam" id="PF07678">
    <property type="entry name" value="TED_complement"/>
    <property type="match status" value="2"/>
</dbReference>
<dbReference type="SMART" id="SM01361">
    <property type="entry name" value="A2M_recep"/>
    <property type="match status" value="1"/>
</dbReference>
<protein>
    <submittedName>
        <fullName evidence="13">Alpha-2-macroglobulin-like protein 1</fullName>
    </submittedName>
</protein>
<dbReference type="CDD" id="cd02897">
    <property type="entry name" value="A2M_2"/>
    <property type="match status" value="1"/>
</dbReference>
<evidence type="ECO:0000313" key="14">
    <source>
        <dbReference type="Proteomes" id="UP001178461"/>
    </source>
</evidence>
<dbReference type="Gene3D" id="2.20.130.20">
    <property type="match status" value="1"/>
</dbReference>
<dbReference type="Gene3D" id="6.20.50.160">
    <property type="match status" value="1"/>
</dbReference>
<dbReference type="EMBL" id="OX395142">
    <property type="protein sequence ID" value="CAI5796361.1"/>
    <property type="molecule type" value="Genomic_DNA"/>
</dbReference>
<feature type="domain" description="Alpha-2-macroglobulin bait region" evidence="10">
    <location>
        <begin position="466"/>
        <end position="616"/>
    </location>
</feature>
<evidence type="ECO:0000256" key="8">
    <source>
        <dbReference type="ARBA" id="ARBA00023180"/>
    </source>
</evidence>
<dbReference type="SUPFAM" id="SSF81296">
    <property type="entry name" value="E set domains"/>
    <property type="match status" value="1"/>
</dbReference>
<dbReference type="InterPro" id="IPR002890">
    <property type="entry name" value="MG2"/>
</dbReference>
<dbReference type="InterPro" id="IPR011625">
    <property type="entry name" value="A2M_N_BRD"/>
</dbReference>
<dbReference type="Pfam" id="PF01835">
    <property type="entry name" value="MG2"/>
    <property type="match status" value="1"/>
</dbReference>
<keyword evidence="5 9" id="KW-0732">Signal</keyword>
<gene>
    <name evidence="13" type="ORF">PODLI_1B015253</name>
</gene>
<dbReference type="Pfam" id="PF17789">
    <property type="entry name" value="MG4"/>
    <property type="match status" value="1"/>
</dbReference>
<dbReference type="FunFam" id="2.60.40.1930:FF:000001">
    <property type="entry name" value="CD109 isoform 3"/>
    <property type="match status" value="1"/>
</dbReference>
<sequence>MGPAPLLCALTVLSLTAPVISDPRYLVAFPAIIRHPNTEKFCVQLMSLPETAHVAVTLEMTLQNHTLLEKDVEKPGTHECISFQVPAFVPRKKPMEEHQSPEELARVHVLIRAGDSIFEERKKVLVQDAYVRHIIEPDKPFYKPGETVRFRIVRLDEEFKAIDETIPLIQLIDPNENRIGQWVDVKPQNGFVDLSFPLASEAVMGRYIIAVGSLFFGREDTRREFMVEEYELPKFEVVIEFPKLVTTADEEFQVKVCGKYTYGKRVQGNVQLRFTRRLSYFFHMRNTNETLPDIEHEYTAQTDETGFAYFTINGSDLNLSQSGYDEYVNFVAELEEKGTGVTQTGYGVLPIAAKEVKVEFSKLNPFYKQGFPYTGEMMVSVNKVPVKNRTVYLTVEVDDVETTTSYVTDENGEVSFSLDTTKWHDMVSLRGRYTLENVTGFESLMMSESESFMWLKPFYSESNSFLEIQHVEEELPCGKDQEVLVDYIIDRKELGPDADRVDFYYLIVSKGKIVSSGQKTVPVSQDETLKGNFSLILSTSSDLAPTVRLLLYTVFLDGEVVADVDQFEIQKCFKHKVNLDFSAAEELPGSKVSLQIEAAPGALCSLRAVDKSVLLMEDDTLTPKKVFGHFSYDYLYLTSGRGFPYRLEDFEPYPCLPPLAPSQKQKRALKVAHWAQSEADVFSLFKLMRMKIFTNMQVKKPVSCDLPVTRRLKSGSKTGLLTSVQHENVISEKPQAVDSTESKKEEKAKPRTHFPETWVWDLVSVNEEGKATHSVTAPDTITEWNADAFCVADIGFGLSQQAKFRVFKPFFVDLSLPHSVVRGETLLLKSTVFNYMKECIQVRVKLLESQEVDVKPCPACQFSTCLCAEEAHTFSWNVTATQLGHVNLSITAEAEETHELCGNKISTTPARGRSDTVVKSLLVKPEGVLEEETHNAFLCSSGDPVHDEVSLKLPETVVEGSGRATVSCIGDIMGTSIQHIDLLIQRPLGCGEQNLMMFVPNIHILRYLEKTSLATPTFKEDVIKHIQSGYQRQLLYKRDNGSYSAFGMHDAEGNTWLTAAVVKGFGHAKTYVYVDEKHIQDAVRWLGQHQLPSGCFESVGRVFNNAIKGGVDDEISLTAYVAASLMELNMKENRTMVDDALGCLKRNLSSVDDAYPKALLAYVFTLSGDTEIRQNLLKDLREGADKTDGIVSLSDVETTAYYLLSLLSTAEVSTDVLNHASEVVPSLTSLQGLYGGLSSSQNTVIALQALSKYAALTYREAEDVKVLVKSSGGFQHEFHVGKKNRLVLQQAPLAEIPGQYKLEVSGNGCAYVQTTLRYHKEPPPSEAFALSVETSPEECNQTTRKYFDVHVQVSYTGGRNETNMVLIEVHMPSGYIPVKKSAKQLLMKPLVKKVEFEPDKIHIYLDQLDSEVQNYSVSVEQETEVMDLKPAIVKVYDYYHPEDSAEVEYNAPCSTESTKKDHH</sequence>
<dbReference type="Gene3D" id="2.60.40.1940">
    <property type="match status" value="1"/>
</dbReference>
<evidence type="ECO:0000259" key="10">
    <source>
        <dbReference type="SMART" id="SM01359"/>
    </source>
</evidence>
<accession>A0AA35PPA7</accession>
<dbReference type="Pfam" id="PF07677">
    <property type="entry name" value="A2M_recep"/>
    <property type="match status" value="1"/>
</dbReference>
<evidence type="ECO:0000256" key="3">
    <source>
        <dbReference type="ARBA" id="ARBA00022525"/>
    </source>
</evidence>
<dbReference type="Gene3D" id="2.60.40.10">
    <property type="entry name" value="Immunoglobulins"/>
    <property type="match status" value="2"/>
</dbReference>
<dbReference type="SMART" id="SM01359">
    <property type="entry name" value="A2M_N_2"/>
    <property type="match status" value="1"/>
</dbReference>
<evidence type="ECO:0000256" key="5">
    <source>
        <dbReference type="ARBA" id="ARBA00022729"/>
    </source>
</evidence>
<dbReference type="InterPro" id="IPR011626">
    <property type="entry name" value="Alpha-macroglobulin_TED"/>
</dbReference>
<evidence type="ECO:0000259" key="11">
    <source>
        <dbReference type="SMART" id="SM01360"/>
    </source>
</evidence>
<evidence type="ECO:0000256" key="2">
    <source>
        <dbReference type="ARBA" id="ARBA00010952"/>
    </source>
</evidence>
<dbReference type="InterPro" id="IPR014756">
    <property type="entry name" value="Ig_E-set"/>
</dbReference>
<reference evidence="13" key="1">
    <citation type="submission" date="2022-12" db="EMBL/GenBank/DDBJ databases">
        <authorList>
            <person name="Alioto T."/>
            <person name="Alioto T."/>
            <person name="Gomez Garrido J."/>
        </authorList>
    </citation>
    <scope>NUCLEOTIDE SEQUENCE</scope>
</reference>
<evidence type="ECO:0000313" key="13">
    <source>
        <dbReference type="EMBL" id="CAI5796361.1"/>
    </source>
</evidence>
<keyword evidence="6" id="KW-0722">Serine protease inhibitor</keyword>
<dbReference type="Pfam" id="PF00207">
    <property type="entry name" value="A2M"/>
    <property type="match status" value="1"/>
</dbReference>
<dbReference type="Gene3D" id="2.60.120.1540">
    <property type="match status" value="1"/>
</dbReference>
<dbReference type="SMART" id="SM01419">
    <property type="entry name" value="Thiol-ester_cl"/>
    <property type="match status" value="1"/>
</dbReference>
<dbReference type="InterPro" id="IPR008930">
    <property type="entry name" value="Terpenoid_cyclase/PrenylTrfase"/>
</dbReference>
<keyword evidence="7" id="KW-1015">Disulfide bond</keyword>
<dbReference type="InterPro" id="IPR050473">
    <property type="entry name" value="A2M/Complement_sys"/>
</dbReference>
<comment type="subcellular location">
    <subcellularLocation>
        <location evidence="1">Secreted</location>
    </subcellularLocation>
</comment>
<dbReference type="Gene3D" id="2.60.40.1930">
    <property type="match status" value="2"/>
</dbReference>
<dbReference type="InterPro" id="IPR047565">
    <property type="entry name" value="Alpha-macroglob_thiol-ester_cl"/>
</dbReference>
<evidence type="ECO:0000259" key="12">
    <source>
        <dbReference type="SMART" id="SM01361"/>
    </source>
</evidence>
<dbReference type="PANTHER" id="PTHR11412:SF185">
    <property type="entry name" value="ALPHA-2-MACROGLOBULIN-LIKE PROTEIN 1"/>
    <property type="match status" value="1"/>
</dbReference>
<organism evidence="13 14">
    <name type="scientific">Podarcis lilfordi</name>
    <name type="common">Lilford's wall lizard</name>
    <dbReference type="NCBI Taxonomy" id="74358"/>
    <lineage>
        <taxon>Eukaryota</taxon>
        <taxon>Metazoa</taxon>
        <taxon>Chordata</taxon>
        <taxon>Craniata</taxon>
        <taxon>Vertebrata</taxon>
        <taxon>Euteleostomi</taxon>
        <taxon>Lepidosauria</taxon>
        <taxon>Squamata</taxon>
        <taxon>Bifurcata</taxon>
        <taxon>Unidentata</taxon>
        <taxon>Episquamata</taxon>
        <taxon>Laterata</taxon>
        <taxon>Lacertibaenia</taxon>
        <taxon>Lacertidae</taxon>
        <taxon>Podarcis</taxon>
    </lineage>
</organism>
<feature type="domain" description="Alpha-2-macroglobulin" evidence="11">
    <location>
        <begin position="757"/>
        <end position="846"/>
    </location>
</feature>
<dbReference type="InterPro" id="IPR013783">
    <property type="entry name" value="Ig-like_fold"/>
</dbReference>
<keyword evidence="3" id="KW-0964">Secreted</keyword>
<dbReference type="InterPro" id="IPR036595">
    <property type="entry name" value="A-macroglobulin_rcpt-bd_sf"/>
</dbReference>
<dbReference type="GO" id="GO:0005615">
    <property type="term" value="C:extracellular space"/>
    <property type="evidence" value="ECO:0007669"/>
    <property type="project" value="InterPro"/>
</dbReference>
<dbReference type="InterPro" id="IPR041813">
    <property type="entry name" value="A2M_TED"/>
</dbReference>
<dbReference type="SUPFAM" id="SSF48239">
    <property type="entry name" value="Terpenoid cyclases/Protein prenyltransferases"/>
    <property type="match status" value="1"/>
</dbReference>
<evidence type="ECO:0000256" key="7">
    <source>
        <dbReference type="ARBA" id="ARBA00023157"/>
    </source>
</evidence>
<dbReference type="PROSITE" id="PS00477">
    <property type="entry name" value="ALPHA_2_MACROGLOBULIN"/>
    <property type="match status" value="1"/>
</dbReference>
<keyword evidence="8" id="KW-0325">Glycoprotein</keyword>
<evidence type="ECO:0000256" key="1">
    <source>
        <dbReference type="ARBA" id="ARBA00004613"/>
    </source>
</evidence>
<evidence type="ECO:0000256" key="9">
    <source>
        <dbReference type="SAM" id="SignalP"/>
    </source>
</evidence>
<dbReference type="Proteomes" id="UP001178461">
    <property type="component" value="Chromosome 17"/>
</dbReference>
<evidence type="ECO:0000256" key="4">
    <source>
        <dbReference type="ARBA" id="ARBA00022690"/>
    </source>
</evidence>
<dbReference type="Pfam" id="PF17791">
    <property type="entry name" value="MG3"/>
    <property type="match status" value="1"/>
</dbReference>
<keyword evidence="14" id="KW-1185">Reference proteome</keyword>
<dbReference type="SUPFAM" id="SSF49410">
    <property type="entry name" value="Alpha-macroglobulin receptor domain"/>
    <property type="match status" value="1"/>
</dbReference>
<comment type="similarity">
    <text evidence="2">Belongs to the protease inhibitor I39 (alpha-2-macroglobulin) family.</text>
</comment>
<proteinExistence type="inferred from homology"/>
<evidence type="ECO:0000256" key="6">
    <source>
        <dbReference type="ARBA" id="ARBA00022900"/>
    </source>
</evidence>
<feature type="signal peptide" evidence="9">
    <location>
        <begin position="1"/>
        <end position="21"/>
    </location>
</feature>
<dbReference type="InterPro" id="IPR019742">
    <property type="entry name" value="MacrogloblnA2_CS"/>
</dbReference>
<dbReference type="InterPro" id="IPR009048">
    <property type="entry name" value="A-macroglobulin_rcpt-bd"/>
</dbReference>
<dbReference type="Gene3D" id="1.50.10.20">
    <property type="match status" value="1"/>
</dbReference>
<dbReference type="InterPro" id="IPR001599">
    <property type="entry name" value="Macroglobln_a2"/>
</dbReference>
<dbReference type="InterPro" id="IPR041555">
    <property type="entry name" value="MG3"/>
</dbReference>